<feature type="active site" evidence="4">
    <location>
        <position position="198"/>
    </location>
</feature>
<name>A0A4R9LUE2_9LEPT</name>
<dbReference type="Gene3D" id="2.60.120.10">
    <property type="entry name" value="Jelly Rolls"/>
    <property type="match status" value="1"/>
</dbReference>
<proteinExistence type="predicted"/>
<evidence type="ECO:0000256" key="2">
    <source>
        <dbReference type="ARBA" id="ARBA00022833"/>
    </source>
</evidence>
<feature type="domain" description="Phosphomannose isomerase type I catalytic" evidence="5">
    <location>
        <begin position="8"/>
        <end position="110"/>
    </location>
</feature>
<evidence type="ECO:0000256" key="4">
    <source>
        <dbReference type="PIRSR" id="PIRSR036894-2"/>
    </source>
</evidence>
<dbReference type="PANTHER" id="PTHR42742">
    <property type="entry name" value="TRANSCRIPTIONAL REPRESSOR MPRA"/>
    <property type="match status" value="1"/>
</dbReference>
<dbReference type="PIRSF" id="PIRSF036894">
    <property type="entry name" value="PMI_Firm_short"/>
    <property type="match status" value="1"/>
</dbReference>
<keyword evidence="1 3" id="KW-0479">Metal-binding</keyword>
<dbReference type="EMBL" id="RQHW01000078">
    <property type="protein sequence ID" value="TGN17362.1"/>
    <property type="molecule type" value="Genomic_DNA"/>
</dbReference>
<sequence length="338" mass="38046">MTSIPPLLSFQPIYKEKIWGGRKLKTVLGREIPEGNIGESWEISDYGQDVSQTSNVDYNQLSFREIYNKHTPEILGAAFSNQPFPLLVKVIDASEKLSVQVHPDDSYAEKYDPSSAGKKECWLVVSAEPGAELVVGFEKDCDKETYKHLVNSNQAETVLKKWKVKPGDVFLLNPGTIHAIGAGVLLLEVQQSSDSTYRVYDYGRLGDDGKPRDLHLEKALAVLNFKASNGSELQQKELISYFPFPRYLHTSNDKFRLESWILKQAQYIRLSSLSEPNSFGMIHVIQGEVVYAQDRLVFKKGDSFLVTASGFQNDTEILVSPDTELAFMGPGTDWVKWK</sequence>
<dbReference type="InterPro" id="IPR051804">
    <property type="entry name" value="Carb_Metab_Reg_Kinase/Isom"/>
</dbReference>
<dbReference type="CDD" id="cd07010">
    <property type="entry name" value="cupin_PMI_type_I_N_bac"/>
    <property type="match status" value="1"/>
</dbReference>
<evidence type="ECO:0000313" key="6">
    <source>
        <dbReference type="EMBL" id="TGN17362.1"/>
    </source>
</evidence>
<dbReference type="InterPro" id="IPR014628">
    <property type="entry name" value="Man6P_isomerase_Firm_short"/>
</dbReference>
<dbReference type="GO" id="GO:0005975">
    <property type="term" value="P:carbohydrate metabolic process"/>
    <property type="evidence" value="ECO:0007669"/>
    <property type="project" value="InterPro"/>
</dbReference>
<feature type="binding site" evidence="3">
    <location>
        <position position="178"/>
    </location>
    <ligand>
        <name>Zn(2+)</name>
        <dbReference type="ChEBI" id="CHEBI:29105"/>
    </ligand>
</feature>
<keyword evidence="7" id="KW-1185">Reference proteome</keyword>
<dbReference type="InterPro" id="IPR046457">
    <property type="entry name" value="PMI_typeI_cat"/>
</dbReference>
<evidence type="ECO:0000256" key="3">
    <source>
        <dbReference type="PIRSR" id="PIRSR036894-1"/>
    </source>
</evidence>
<dbReference type="AlphaFoldDB" id="A0A4R9LUE2"/>
<dbReference type="GO" id="GO:0008270">
    <property type="term" value="F:zinc ion binding"/>
    <property type="evidence" value="ECO:0007669"/>
    <property type="project" value="InterPro"/>
</dbReference>
<dbReference type="OrthoDB" id="9808275at2"/>
<reference evidence="6" key="1">
    <citation type="journal article" date="2019" name="PLoS Negl. Trop. Dis.">
        <title>Revisiting the worldwide diversity of Leptospira species in the environment.</title>
        <authorList>
            <person name="Vincent A.T."/>
            <person name="Schiettekatte O."/>
            <person name="Bourhy P."/>
            <person name="Veyrier F.J."/>
            <person name="Picardeau M."/>
        </authorList>
    </citation>
    <scope>NUCLEOTIDE SEQUENCE [LARGE SCALE GENOMIC DNA]</scope>
    <source>
        <strain evidence="6">201300427</strain>
    </source>
</reference>
<protein>
    <submittedName>
        <fullName evidence="6">Mannose-6-phosphate isomerase</fullName>
    </submittedName>
</protein>
<dbReference type="Pfam" id="PF20511">
    <property type="entry name" value="PMI_typeI_cat"/>
    <property type="match status" value="1"/>
</dbReference>
<evidence type="ECO:0000256" key="1">
    <source>
        <dbReference type="ARBA" id="ARBA00022723"/>
    </source>
</evidence>
<evidence type="ECO:0000259" key="5">
    <source>
        <dbReference type="Pfam" id="PF20511"/>
    </source>
</evidence>
<dbReference type="Proteomes" id="UP000298058">
    <property type="component" value="Unassembled WGS sequence"/>
</dbReference>
<dbReference type="SUPFAM" id="SSF51182">
    <property type="entry name" value="RmlC-like cupins"/>
    <property type="match status" value="1"/>
</dbReference>
<gene>
    <name evidence="6" type="ORF">EHS15_17665</name>
</gene>
<keyword evidence="2 3" id="KW-0862">Zinc</keyword>
<accession>A0A4R9LUE2</accession>
<comment type="caution">
    <text evidence="6">The sequence shown here is derived from an EMBL/GenBank/DDBJ whole genome shotgun (WGS) entry which is preliminary data.</text>
</comment>
<dbReference type="InterPro" id="IPR014710">
    <property type="entry name" value="RmlC-like_jellyroll"/>
</dbReference>
<feature type="binding site" evidence="3">
    <location>
        <position position="102"/>
    </location>
    <ligand>
        <name>Zn(2+)</name>
        <dbReference type="ChEBI" id="CHEBI:29105"/>
    </ligand>
</feature>
<comment type="cofactor">
    <cofactor evidence="3">
        <name>Zn(2+)</name>
        <dbReference type="ChEBI" id="CHEBI:29105"/>
    </cofactor>
    <text evidence="3">Binds 1 zinc ion per subunit.</text>
</comment>
<dbReference type="InterPro" id="IPR011051">
    <property type="entry name" value="RmlC_Cupin_sf"/>
</dbReference>
<dbReference type="PANTHER" id="PTHR42742:SF3">
    <property type="entry name" value="FRUCTOKINASE"/>
    <property type="match status" value="1"/>
</dbReference>
<keyword evidence="6" id="KW-0413">Isomerase</keyword>
<evidence type="ECO:0000313" key="7">
    <source>
        <dbReference type="Proteomes" id="UP000298058"/>
    </source>
</evidence>
<feature type="binding site" evidence="3">
    <location>
        <position position="120"/>
    </location>
    <ligand>
        <name>Zn(2+)</name>
        <dbReference type="ChEBI" id="CHEBI:29105"/>
    </ligand>
</feature>
<organism evidence="6 7">
    <name type="scientific">Leptospira idonii</name>
    <dbReference type="NCBI Taxonomy" id="1193500"/>
    <lineage>
        <taxon>Bacteria</taxon>
        <taxon>Pseudomonadati</taxon>
        <taxon>Spirochaetota</taxon>
        <taxon>Spirochaetia</taxon>
        <taxon>Leptospirales</taxon>
        <taxon>Leptospiraceae</taxon>
        <taxon>Leptospira</taxon>
    </lineage>
</organism>
<dbReference type="GO" id="GO:0004476">
    <property type="term" value="F:mannose-6-phosphate isomerase activity"/>
    <property type="evidence" value="ECO:0007669"/>
    <property type="project" value="InterPro"/>
</dbReference>